<dbReference type="InterPro" id="IPR036429">
    <property type="entry name" value="SpoA-like_sf"/>
</dbReference>
<keyword evidence="6" id="KW-0283">Flagellar rotation</keyword>
<evidence type="ECO:0000256" key="4">
    <source>
        <dbReference type="ARBA" id="ARBA00022475"/>
    </source>
</evidence>
<dbReference type="Pfam" id="PF01052">
    <property type="entry name" value="FliMN_C"/>
    <property type="match status" value="1"/>
</dbReference>
<dbReference type="PRINTS" id="PR00956">
    <property type="entry name" value="FLGMOTORFLIN"/>
</dbReference>
<feature type="domain" description="Flagellar motor switch protein FliN-like C-terminal" evidence="9">
    <location>
        <begin position="197"/>
        <end position="265"/>
    </location>
</feature>
<evidence type="ECO:0000259" key="9">
    <source>
        <dbReference type="Pfam" id="PF01052"/>
    </source>
</evidence>
<evidence type="ECO:0000256" key="3">
    <source>
        <dbReference type="ARBA" id="ARBA00021897"/>
    </source>
</evidence>
<dbReference type="Proteomes" id="UP000244890">
    <property type="component" value="Chromosome"/>
</dbReference>
<dbReference type="SUPFAM" id="SSF101801">
    <property type="entry name" value="Surface presentation of antigens (SPOA)"/>
    <property type="match status" value="1"/>
</dbReference>
<proteinExistence type="inferred from homology"/>
<dbReference type="PANTHER" id="PTHR43484">
    <property type="match status" value="1"/>
</dbReference>
<evidence type="ECO:0000256" key="6">
    <source>
        <dbReference type="ARBA" id="ARBA00022779"/>
    </source>
</evidence>
<dbReference type="GO" id="GO:0071973">
    <property type="term" value="P:bacterial-type flagellum-dependent cell motility"/>
    <property type="evidence" value="ECO:0007669"/>
    <property type="project" value="InterPro"/>
</dbReference>
<dbReference type="NCBIfam" id="NF006272">
    <property type="entry name" value="PRK08432.1"/>
    <property type="match status" value="1"/>
</dbReference>
<keyword evidence="4" id="KW-1003">Cell membrane</keyword>
<dbReference type="AlphaFoldDB" id="A0A2U8FEI7"/>
<evidence type="ECO:0000256" key="7">
    <source>
        <dbReference type="ARBA" id="ARBA00023136"/>
    </source>
</evidence>
<keyword evidence="7" id="KW-0472">Membrane</keyword>
<dbReference type="KEGG" id="had:CDV25_05275"/>
<dbReference type="PANTHER" id="PTHR43484:SF1">
    <property type="entry name" value="FLAGELLAR MOTOR SWITCH PROTEIN FLIN"/>
    <property type="match status" value="1"/>
</dbReference>
<dbReference type="GO" id="GO:0003774">
    <property type="term" value="F:cytoskeletal motor activity"/>
    <property type="evidence" value="ECO:0007669"/>
    <property type="project" value="InterPro"/>
</dbReference>
<dbReference type="GO" id="GO:0006935">
    <property type="term" value="P:chemotaxis"/>
    <property type="evidence" value="ECO:0007669"/>
    <property type="project" value="UniProtKB-KW"/>
</dbReference>
<organism evidence="10 11">
    <name type="scientific">Helicobacter apodemus</name>
    <dbReference type="NCBI Taxonomy" id="135569"/>
    <lineage>
        <taxon>Bacteria</taxon>
        <taxon>Pseudomonadati</taxon>
        <taxon>Campylobacterota</taxon>
        <taxon>Epsilonproteobacteria</taxon>
        <taxon>Campylobacterales</taxon>
        <taxon>Helicobacteraceae</taxon>
        <taxon>Helicobacter</taxon>
    </lineage>
</organism>
<reference evidence="10 11" key="1">
    <citation type="submission" date="2017-06" db="EMBL/GenBank/DDBJ databases">
        <title>Complete genome of Helicobacter apodemus.</title>
        <authorList>
            <person name="Cho S."/>
        </authorList>
    </citation>
    <scope>NUCLEOTIDE SEQUENCE [LARGE SCALE GENOMIC DNA]</scope>
    <source>
        <strain evidence="11">SNUVETPUB-15-01</strain>
    </source>
</reference>
<dbReference type="Gene3D" id="2.30.330.10">
    <property type="entry name" value="SpoA-like"/>
    <property type="match status" value="1"/>
</dbReference>
<comment type="function">
    <text evidence="8">FliM is one of three proteins (FliG, FliN, FliM) that forms the rotor-mounted switch complex (C ring), located at the base of the basal body. This complex interacts with the CheY and CheZ chemotaxis proteins, in addition to contacting components of the motor that determine the direction of flagellar rotation.</text>
</comment>
<dbReference type="SUPFAM" id="SSF103039">
    <property type="entry name" value="CheC-like"/>
    <property type="match status" value="1"/>
</dbReference>
<evidence type="ECO:0000313" key="10">
    <source>
        <dbReference type="EMBL" id="AWI34237.1"/>
    </source>
</evidence>
<protein>
    <recommendedName>
        <fullName evidence="3">Flagellar motor switch protein FliN</fullName>
    </recommendedName>
</protein>
<dbReference type="EMBL" id="CP021886">
    <property type="protein sequence ID" value="AWI34237.1"/>
    <property type="molecule type" value="Genomic_DNA"/>
</dbReference>
<dbReference type="InterPro" id="IPR001543">
    <property type="entry name" value="FliN-like_C"/>
</dbReference>
<keyword evidence="10" id="KW-0969">Cilium</keyword>
<sequence>MLKDFLKLIIQESISTIEGLLGQAPDIHHIETQDGKKDDFKPPLAKISIQTQDASLALFISAKAGTALADMMLGGEGESKETMESDDLDATKEIASNIFGAISTSLSGQKELPKLSFTINNIEFIAEGDLGLDNYQGFYTFAFNVGNIQDYLYFALSPAFEKLFNPNEQSTPQAIPNDNSHNSVTLNNTEMKNMSMLLDIRLDIKVRIGKKKMLLKDVIAMDIGSVVELNQLANDPLEVLVDEKVIAKGEVVIVDGNFGIQITEIAPQKDRIEQLLTN</sequence>
<dbReference type="InterPro" id="IPR028976">
    <property type="entry name" value="CheC-like_sf"/>
</dbReference>
<dbReference type="GO" id="GO:0005886">
    <property type="term" value="C:plasma membrane"/>
    <property type="evidence" value="ECO:0007669"/>
    <property type="project" value="UniProtKB-SubCell"/>
</dbReference>
<comment type="similarity">
    <text evidence="2">Belongs to the FliN/MopA/SpaO family.</text>
</comment>
<keyword evidence="10" id="KW-0282">Flagellum</keyword>
<dbReference type="Gene3D" id="3.40.1550.10">
    <property type="entry name" value="CheC-like"/>
    <property type="match status" value="1"/>
</dbReference>
<evidence type="ECO:0000256" key="8">
    <source>
        <dbReference type="ARBA" id="ARBA00025044"/>
    </source>
</evidence>
<dbReference type="InterPro" id="IPR051469">
    <property type="entry name" value="FliN/MopA/SpaO"/>
</dbReference>
<evidence type="ECO:0000256" key="1">
    <source>
        <dbReference type="ARBA" id="ARBA00004413"/>
    </source>
</evidence>
<evidence type="ECO:0000256" key="5">
    <source>
        <dbReference type="ARBA" id="ARBA00022500"/>
    </source>
</evidence>
<accession>A0A2U8FEI7</accession>
<name>A0A2U8FEI7_9HELI</name>
<comment type="subcellular location">
    <subcellularLocation>
        <location evidence="1">Cell membrane</location>
        <topology evidence="1">Peripheral membrane protein</topology>
        <orientation evidence="1">Cytoplasmic side</orientation>
    </subcellularLocation>
</comment>
<evidence type="ECO:0000313" key="11">
    <source>
        <dbReference type="Proteomes" id="UP000244890"/>
    </source>
</evidence>
<dbReference type="NCBIfam" id="TIGR02480">
    <property type="entry name" value="fliN"/>
    <property type="match status" value="1"/>
</dbReference>
<dbReference type="RefSeq" id="WP_108911067.1">
    <property type="nucleotide sequence ID" value="NZ_CP021886.1"/>
</dbReference>
<gene>
    <name evidence="10" type="primary">fliN</name>
    <name evidence="10" type="ORF">CDV25_05275</name>
</gene>
<evidence type="ECO:0000256" key="2">
    <source>
        <dbReference type="ARBA" id="ARBA00009226"/>
    </source>
</evidence>
<dbReference type="InterPro" id="IPR012826">
    <property type="entry name" value="FliN"/>
</dbReference>
<keyword evidence="5" id="KW-0145">Chemotaxis</keyword>
<dbReference type="GO" id="GO:0009425">
    <property type="term" value="C:bacterial-type flagellum basal body"/>
    <property type="evidence" value="ECO:0007669"/>
    <property type="project" value="InterPro"/>
</dbReference>
<dbReference type="InterPro" id="IPR001172">
    <property type="entry name" value="FliN_T3SS_HrcQb"/>
</dbReference>
<keyword evidence="10" id="KW-0966">Cell projection</keyword>
<dbReference type="OrthoDB" id="9773459at2"/>